<comment type="caution">
    <text evidence="1">The sequence shown here is derived from an EMBL/GenBank/DDBJ whole genome shotgun (WGS) entry which is preliminary data.</text>
</comment>
<dbReference type="Proteomes" id="UP001590951">
    <property type="component" value="Unassembled WGS sequence"/>
</dbReference>
<keyword evidence="2" id="KW-1185">Reference proteome</keyword>
<dbReference type="EMBL" id="JBHFEH010000013">
    <property type="protein sequence ID" value="KAL2054992.1"/>
    <property type="molecule type" value="Genomic_DNA"/>
</dbReference>
<accession>A0ABR4BC41</accession>
<proteinExistence type="predicted"/>
<protein>
    <submittedName>
        <fullName evidence="1">Uncharacterized protein</fullName>
    </submittedName>
</protein>
<sequence>MLGPLLALLCPYAEYKSPRPPLIVTCPDEFILSEIKYNDCTQPDDVFHIDNIITDPNPPQYDAKVTTLYIDGTLQAKVENGAYVEAWAC</sequence>
<reference evidence="1 2" key="1">
    <citation type="submission" date="2024-09" db="EMBL/GenBank/DDBJ databases">
        <title>Rethinking Asexuality: The Enigmatic Case of Functional Sexual Genes in Lepraria (Stereocaulaceae).</title>
        <authorList>
            <person name="Doellman M."/>
            <person name="Sun Y."/>
            <person name="Barcenas-Pena A."/>
            <person name="Lumbsch H.T."/>
            <person name="Grewe F."/>
        </authorList>
    </citation>
    <scope>NUCLEOTIDE SEQUENCE [LARGE SCALE GENOMIC DNA]</scope>
    <source>
        <strain evidence="1 2">Grewe 0041</strain>
    </source>
</reference>
<organism evidence="1 2">
    <name type="scientific">Lepraria finkii</name>
    <dbReference type="NCBI Taxonomy" id="1340010"/>
    <lineage>
        <taxon>Eukaryota</taxon>
        <taxon>Fungi</taxon>
        <taxon>Dikarya</taxon>
        <taxon>Ascomycota</taxon>
        <taxon>Pezizomycotina</taxon>
        <taxon>Lecanoromycetes</taxon>
        <taxon>OSLEUM clade</taxon>
        <taxon>Lecanoromycetidae</taxon>
        <taxon>Lecanorales</taxon>
        <taxon>Lecanorineae</taxon>
        <taxon>Stereocaulaceae</taxon>
        <taxon>Lepraria</taxon>
    </lineage>
</organism>
<name>A0ABR4BC41_9LECA</name>
<evidence type="ECO:0000313" key="1">
    <source>
        <dbReference type="EMBL" id="KAL2054992.1"/>
    </source>
</evidence>
<evidence type="ECO:0000313" key="2">
    <source>
        <dbReference type="Proteomes" id="UP001590951"/>
    </source>
</evidence>
<gene>
    <name evidence="1" type="ORF">ABVK25_004814</name>
</gene>